<comment type="caution">
    <text evidence="2">The sequence shown here is derived from an EMBL/GenBank/DDBJ whole genome shotgun (WGS) entry which is preliminary data.</text>
</comment>
<dbReference type="Pfam" id="PF08241">
    <property type="entry name" value="Methyltransf_11"/>
    <property type="match status" value="1"/>
</dbReference>
<protein>
    <recommendedName>
        <fullName evidence="1">Methyltransferase type 11 domain-containing protein</fullName>
    </recommendedName>
</protein>
<dbReference type="CDD" id="cd02440">
    <property type="entry name" value="AdoMet_MTases"/>
    <property type="match status" value="1"/>
</dbReference>
<dbReference type="SUPFAM" id="SSF53335">
    <property type="entry name" value="S-adenosyl-L-methionine-dependent methyltransferases"/>
    <property type="match status" value="1"/>
</dbReference>
<dbReference type="PANTHER" id="PTHR43861">
    <property type="entry name" value="TRANS-ACONITATE 2-METHYLTRANSFERASE-RELATED"/>
    <property type="match status" value="1"/>
</dbReference>
<dbReference type="EMBL" id="MHQI01000041">
    <property type="protein sequence ID" value="OGZ99342.1"/>
    <property type="molecule type" value="Genomic_DNA"/>
</dbReference>
<dbReference type="Gene3D" id="3.40.50.150">
    <property type="entry name" value="Vaccinia Virus protein VP39"/>
    <property type="match status" value="1"/>
</dbReference>
<evidence type="ECO:0000259" key="1">
    <source>
        <dbReference type="Pfam" id="PF08241"/>
    </source>
</evidence>
<dbReference type="GO" id="GO:0008757">
    <property type="term" value="F:S-adenosylmethionine-dependent methyltransferase activity"/>
    <property type="evidence" value="ECO:0007669"/>
    <property type="project" value="InterPro"/>
</dbReference>
<accession>A0A1G2KIS6</accession>
<dbReference type="InterPro" id="IPR029063">
    <property type="entry name" value="SAM-dependent_MTases_sf"/>
</dbReference>
<proteinExistence type="predicted"/>
<dbReference type="Proteomes" id="UP000179023">
    <property type="component" value="Unassembled WGS sequence"/>
</dbReference>
<organism evidence="2 3">
    <name type="scientific">Candidatus Sungbacteria bacterium RIFCSPHIGHO2_02_FULL_47_11</name>
    <dbReference type="NCBI Taxonomy" id="1802270"/>
    <lineage>
        <taxon>Bacteria</taxon>
        <taxon>Candidatus Sungiibacteriota</taxon>
    </lineage>
</organism>
<evidence type="ECO:0000313" key="3">
    <source>
        <dbReference type="Proteomes" id="UP000179023"/>
    </source>
</evidence>
<dbReference type="STRING" id="1802270.A3C07_03150"/>
<name>A0A1G2KIS6_9BACT</name>
<evidence type="ECO:0000313" key="2">
    <source>
        <dbReference type="EMBL" id="OGZ99342.1"/>
    </source>
</evidence>
<gene>
    <name evidence="2" type="ORF">A3C07_03150</name>
</gene>
<reference evidence="2 3" key="1">
    <citation type="journal article" date="2016" name="Nat. Commun.">
        <title>Thousands of microbial genomes shed light on interconnected biogeochemical processes in an aquifer system.</title>
        <authorList>
            <person name="Anantharaman K."/>
            <person name="Brown C.T."/>
            <person name="Hug L.A."/>
            <person name="Sharon I."/>
            <person name="Castelle C.J."/>
            <person name="Probst A.J."/>
            <person name="Thomas B.C."/>
            <person name="Singh A."/>
            <person name="Wilkins M.J."/>
            <person name="Karaoz U."/>
            <person name="Brodie E.L."/>
            <person name="Williams K.H."/>
            <person name="Hubbard S.S."/>
            <person name="Banfield J.F."/>
        </authorList>
    </citation>
    <scope>NUCLEOTIDE SEQUENCE [LARGE SCALE GENOMIC DNA]</scope>
</reference>
<dbReference type="AlphaFoldDB" id="A0A1G2KIS6"/>
<dbReference type="InterPro" id="IPR013216">
    <property type="entry name" value="Methyltransf_11"/>
</dbReference>
<feature type="domain" description="Methyltransferase type 11" evidence="1">
    <location>
        <begin position="44"/>
        <end position="132"/>
    </location>
</feature>
<sequence length="245" mass="28650">MEQHEYDDLARREHFYFWNIGRREILKEALLRHLVPSSECRVFDVGCGPGGNILILKEFGRVSGLDVSDDAFRFARNRGFENLIKAGAEAMPVEDQSFDLVSSLDVFEHVKDDERAIRECFRILKNGGHLLVTVPAHRWLWSRHDEFQHHIRRYAKKDLISKLRRAGFRVLEESHFVTPAVPINFVRKIVDKIFPPRGQILKSYDIEFPQSLNRILLFILRCEKFLIRFISIPFGSSFMVIAKKP</sequence>